<proteinExistence type="predicted"/>
<accession>A0A2S0KK45</accession>
<evidence type="ECO:0000256" key="4">
    <source>
        <dbReference type="PROSITE-ProRule" id="PRU00335"/>
    </source>
</evidence>
<dbReference type="Pfam" id="PF17754">
    <property type="entry name" value="TetR_C_14"/>
    <property type="match status" value="1"/>
</dbReference>
<keyword evidence="1" id="KW-0805">Transcription regulation</keyword>
<dbReference type="InterPro" id="IPR050109">
    <property type="entry name" value="HTH-type_TetR-like_transc_reg"/>
</dbReference>
<feature type="domain" description="HTH tetR-type" evidence="5">
    <location>
        <begin position="7"/>
        <end position="67"/>
    </location>
</feature>
<dbReference type="AlphaFoldDB" id="A0A2S0KK45"/>
<organism evidence="6 7">
    <name type="scientific">Gordonia iterans</name>
    <dbReference type="NCBI Taxonomy" id="1004901"/>
    <lineage>
        <taxon>Bacteria</taxon>
        <taxon>Bacillati</taxon>
        <taxon>Actinomycetota</taxon>
        <taxon>Actinomycetes</taxon>
        <taxon>Mycobacteriales</taxon>
        <taxon>Gordoniaceae</taxon>
        <taxon>Gordonia</taxon>
    </lineage>
</organism>
<sequence length="193" mass="21553">MREQNKARTRAAIRSAALELIAEQGYQETTVAQIAKQAGVSHTTLFRYFDTKEQVILHDDLDEARRRLLAEMPPGLGHFDLLRRVVVGLFALAADDPWASNPERIRLILTEPTLRMAHQLDADHVMQEMTDFFAEYTGTPADSLRLRVFIAAASGVMMHIAERSSTPDEAALAEFQEALTLLEQGLPLGEAPR</sequence>
<evidence type="ECO:0000313" key="6">
    <source>
        <dbReference type="EMBL" id="AVM02054.1"/>
    </source>
</evidence>
<dbReference type="EMBL" id="CP027433">
    <property type="protein sequence ID" value="AVM02054.1"/>
    <property type="molecule type" value="Genomic_DNA"/>
</dbReference>
<gene>
    <name evidence="6" type="ORF">C6V83_05975</name>
</gene>
<dbReference type="SUPFAM" id="SSF46689">
    <property type="entry name" value="Homeodomain-like"/>
    <property type="match status" value="1"/>
</dbReference>
<feature type="DNA-binding region" description="H-T-H motif" evidence="4">
    <location>
        <begin position="30"/>
        <end position="49"/>
    </location>
</feature>
<dbReference type="GO" id="GO:0003700">
    <property type="term" value="F:DNA-binding transcription factor activity"/>
    <property type="evidence" value="ECO:0007669"/>
    <property type="project" value="TreeGrafter"/>
</dbReference>
<dbReference type="Pfam" id="PF00440">
    <property type="entry name" value="TetR_N"/>
    <property type="match status" value="1"/>
</dbReference>
<dbReference type="Proteomes" id="UP000239814">
    <property type="component" value="Chromosome"/>
</dbReference>
<dbReference type="GO" id="GO:0000976">
    <property type="term" value="F:transcription cis-regulatory region binding"/>
    <property type="evidence" value="ECO:0007669"/>
    <property type="project" value="TreeGrafter"/>
</dbReference>
<dbReference type="KEGG" id="git:C6V83_05975"/>
<dbReference type="PROSITE" id="PS50977">
    <property type="entry name" value="HTH_TETR_2"/>
    <property type="match status" value="1"/>
</dbReference>
<dbReference type="PANTHER" id="PTHR30055:SF234">
    <property type="entry name" value="HTH-TYPE TRANSCRIPTIONAL REGULATOR BETI"/>
    <property type="match status" value="1"/>
</dbReference>
<dbReference type="Gene3D" id="1.10.357.10">
    <property type="entry name" value="Tetracycline Repressor, domain 2"/>
    <property type="match status" value="1"/>
</dbReference>
<evidence type="ECO:0000256" key="2">
    <source>
        <dbReference type="ARBA" id="ARBA00023125"/>
    </source>
</evidence>
<dbReference type="InterPro" id="IPR001647">
    <property type="entry name" value="HTH_TetR"/>
</dbReference>
<dbReference type="InterPro" id="IPR009057">
    <property type="entry name" value="Homeodomain-like_sf"/>
</dbReference>
<dbReference type="PROSITE" id="PS01081">
    <property type="entry name" value="HTH_TETR_1"/>
    <property type="match status" value="1"/>
</dbReference>
<keyword evidence="7" id="KW-1185">Reference proteome</keyword>
<evidence type="ECO:0000256" key="1">
    <source>
        <dbReference type="ARBA" id="ARBA00023015"/>
    </source>
</evidence>
<dbReference type="PANTHER" id="PTHR30055">
    <property type="entry name" value="HTH-TYPE TRANSCRIPTIONAL REGULATOR RUTR"/>
    <property type="match status" value="1"/>
</dbReference>
<protein>
    <submittedName>
        <fullName evidence="6">TetR family transcriptional regulator</fullName>
    </submittedName>
</protein>
<evidence type="ECO:0000256" key="3">
    <source>
        <dbReference type="ARBA" id="ARBA00023163"/>
    </source>
</evidence>
<dbReference type="InterPro" id="IPR023772">
    <property type="entry name" value="DNA-bd_HTH_TetR-type_CS"/>
</dbReference>
<name>A0A2S0KK45_9ACTN</name>
<keyword evidence="2 4" id="KW-0238">DNA-binding</keyword>
<evidence type="ECO:0000259" key="5">
    <source>
        <dbReference type="PROSITE" id="PS50977"/>
    </source>
</evidence>
<reference evidence="6 7" key="1">
    <citation type="submission" date="2018-03" db="EMBL/GenBank/DDBJ databases">
        <title>Characteristics and genome of n-alkane degrading marine bacteria Gordonia iterans isolated from crude oil contaminated in Tae-an, South Korea.</title>
        <authorList>
            <person name="Lee S.-S."/>
            <person name="Kim H."/>
        </authorList>
    </citation>
    <scope>NUCLEOTIDE SEQUENCE [LARGE SCALE GENOMIC DNA]</scope>
    <source>
        <strain evidence="6 7">Co17</strain>
    </source>
</reference>
<evidence type="ECO:0000313" key="7">
    <source>
        <dbReference type="Proteomes" id="UP000239814"/>
    </source>
</evidence>
<dbReference type="InterPro" id="IPR041347">
    <property type="entry name" value="MftR_C"/>
</dbReference>
<dbReference type="OrthoDB" id="3787664at2"/>
<keyword evidence="3" id="KW-0804">Transcription</keyword>
<dbReference type="PRINTS" id="PR00455">
    <property type="entry name" value="HTHTETR"/>
</dbReference>
<dbReference type="Gene3D" id="1.10.10.60">
    <property type="entry name" value="Homeodomain-like"/>
    <property type="match status" value="1"/>
</dbReference>